<dbReference type="RefSeq" id="WP_169939034.1">
    <property type="nucleotide sequence ID" value="NZ_CP048833.1"/>
</dbReference>
<evidence type="ECO:0000313" key="3">
    <source>
        <dbReference type="Proteomes" id="UP000502549"/>
    </source>
</evidence>
<feature type="signal peptide" evidence="1">
    <location>
        <begin position="1"/>
        <end position="25"/>
    </location>
</feature>
<dbReference type="Proteomes" id="UP000502549">
    <property type="component" value="Chromosome"/>
</dbReference>
<evidence type="ECO:0008006" key="4">
    <source>
        <dbReference type="Google" id="ProtNLM"/>
    </source>
</evidence>
<gene>
    <name evidence="2" type="ORF">G4G71_15885</name>
</gene>
<evidence type="ECO:0000256" key="1">
    <source>
        <dbReference type="SAM" id="SignalP"/>
    </source>
</evidence>
<name>A0A7Z3GR50_9PSED</name>
<dbReference type="KEGG" id="pmui:G4G71_15885"/>
<feature type="chain" id="PRO_5031576662" description="Alginate export" evidence="1">
    <location>
        <begin position="26"/>
        <end position="446"/>
    </location>
</feature>
<accession>A0A7Z3GR50</accession>
<sequence length="446" mass="48717">MTHAAVLRPTLLALLIAGASSSASAYQLYATDDTHLNADLSATFGLFHSQERYNMTGTLDEGSSSWQEGFIKYGLSGDQKLGGAGTAYGAFNLLSSGTWGDGDAAGFSDGSERTTKIEDAYAGWRSGGLFPVLGDDGIDLSFGRQNIVVGDGFLIDGDALNMGKGLADGEYNRGGGYYLAARRDFDETAVLRIGGKEGWRGDLMRLKSDNRAQANSELYVATLEHVAPEATFGLTYIDVTDVDERYASPIQLDRKDMKTYSLRGTGNAGVENLFLSGEYAWQDKDNAQYTDDTANAWYLEAGWTFSDVTWKPYVSYRFSRFSEGYDTLFYGFSRGFGTWFQGEVAGNYSGPFNNNTRVHNVGAKVTPLENLSIGAQFFDFHTLDTDLGNTDGRELDLYAEWAINEHLVIIPLVGLYQPKKSAAEGGTQIGNDNSNLYSQLLFSTTF</sequence>
<organism evidence="2 3">
    <name type="scientific">Pseudomonas multiresinivorans</name>
    <dbReference type="NCBI Taxonomy" id="95301"/>
    <lineage>
        <taxon>Bacteria</taxon>
        <taxon>Pseudomonadati</taxon>
        <taxon>Pseudomonadota</taxon>
        <taxon>Gammaproteobacteria</taxon>
        <taxon>Pseudomonadales</taxon>
        <taxon>Pseudomonadaceae</taxon>
        <taxon>Pseudomonas</taxon>
    </lineage>
</organism>
<reference evidence="2 3" key="1">
    <citation type="submission" date="2020-02" db="EMBL/GenBank/DDBJ databases">
        <title>Complete genome sequence of Pseudomonas multiresinivorans ORNL1.</title>
        <authorList>
            <person name="Podar M."/>
        </authorList>
    </citation>
    <scope>NUCLEOTIDE SEQUENCE [LARGE SCALE GENOMIC DNA]</scope>
    <source>
        <strain evidence="3">populi</strain>
    </source>
</reference>
<keyword evidence="3" id="KW-1185">Reference proteome</keyword>
<protein>
    <recommendedName>
        <fullName evidence="4">Alginate export</fullName>
    </recommendedName>
</protein>
<dbReference type="SUPFAM" id="SSF56935">
    <property type="entry name" value="Porins"/>
    <property type="match status" value="1"/>
</dbReference>
<dbReference type="AlphaFoldDB" id="A0A7Z3GR50"/>
<evidence type="ECO:0000313" key="2">
    <source>
        <dbReference type="EMBL" id="QJP09289.1"/>
    </source>
</evidence>
<dbReference type="EMBL" id="CP048833">
    <property type="protein sequence ID" value="QJP09289.1"/>
    <property type="molecule type" value="Genomic_DNA"/>
</dbReference>
<keyword evidence="1" id="KW-0732">Signal</keyword>
<proteinExistence type="predicted"/>